<feature type="transmembrane region" description="Helical" evidence="7">
    <location>
        <begin position="159"/>
        <end position="181"/>
    </location>
</feature>
<comment type="subcellular location">
    <subcellularLocation>
        <location evidence="1">Membrane</location>
    </subcellularLocation>
</comment>
<protein>
    <submittedName>
        <fullName evidence="9">Amino acid transporter, transmembrane</fullName>
    </submittedName>
</protein>
<evidence type="ECO:0000256" key="3">
    <source>
        <dbReference type="ARBA" id="ARBA00022692"/>
    </source>
</evidence>
<keyword evidence="6 7" id="KW-0472">Membrane</keyword>
<evidence type="ECO:0000256" key="7">
    <source>
        <dbReference type="SAM" id="Phobius"/>
    </source>
</evidence>
<dbReference type="Gramene" id="KVH87891">
    <property type="protein sequence ID" value="KVH87891"/>
    <property type="gene ID" value="Ccrd_024796"/>
</dbReference>
<keyword evidence="3 7" id="KW-0812">Transmembrane</keyword>
<dbReference type="PANTHER" id="PTHR48017">
    <property type="entry name" value="OS05G0424000 PROTEIN-RELATED"/>
    <property type="match status" value="1"/>
</dbReference>
<accession>A0A103XBX0</accession>
<dbReference type="STRING" id="59895.A0A103XBX0"/>
<evidence type="ECO:0000313" key="10">
    <source>
        <dbReference type="Proteomes" id="UP000243975"/>
    </source>
</evidence>
<keyword evidence="10" id="KW-1185">Reference proteome</keyword>
<feature type="domain" description="Amino acid transporter transmembrane" evidence="8">
    <location>
        <begin position="86"/>
        <end position="215"/>
    </location>
</feature>
<evidence type="ECO:0000313" key="9">
    <source>
        <dbReference type="EMBL" id="KVH87891.1"/>
    </source>
</evidence>
<feature type="transmembrane region" description="Helical" evidence="7">
    <location>
        <begin position="274"/>
        <end position="297"/>
    </location>
</feature>
<reference evidence="9 10" key="1">
    <citation type="journal article" date="2016" name="Sci. Rep.">
        <title>The genome sequence of the outbreeding globe artichoke constructed de novo incorporating a phase-aware low-pass sequencing strategy of F1 progeny.</title>
        <authorList>
            <person name="Scaglione D."/>
            <person name="Reyes-Chin-Wo S."/>
            <person name="Acquadro A."/>
            <person name="Froenicke L."/>
            <person name="Portis E."/>
            <person name="Beitel C."/>
            <person name="Tirone M."/>
            <person name="Mauro R."/>
            <person name="Lo Monaco A."/>
            <person name="Mauromicale G."/>
            <person name="Faccioli P."/>
            <person name="Cattivelli L."/>
            <person name="Rieseberg L."/>
            <person name="Michelmore R."/>
            <person name="Lanteri S."/>
        </authorList>
    </citation>
    <scope>NUCLEOTIDE SEQUENCE [LARGE SCALE GENOMIC DNA]</scope>
    <source>
        <strain evidence="9">2C</strain>
    </source>
</reference>
<evidence type="ECO:0000259" key="8">
    <source>
        <dbReference type="Pfam" id="PF01490"/>
    </source>
</evidence>
<proteinExistence type="predicted"/>
<evidence type="ECO:0000256" key="6">
    <source>
        <dbReference type="ARBA" id="ARBA00023136"/>
    </source>
</evidence>
<evidence type="ECO:0000256" key="4">
    <source>
        <dbReference type="ARBA" id="ARBA00022970"/>
    </source>
</evidence>
<dbReference type="Proteomes" id="UP000243975">
    <property type="component" value="Unassembled WGS sequence"/>
</dbReference>
<dbReference type="EMBL" id="LEKV01005735">
    <property type="protein sequence ID" value="KVH87891.1"/>
    <property type="molecule type" value="Genomic_DNA"/>
</dbReference>
<dbReference type="InterPro" id="IPR013057">
    <property type="entry name" value="AA_transpt_TM"/>
</dbReference>
<evidence type="ECO:0000256" key="5">
    <source>
        <dbReference type="ARBA" id="ARBA00022989"/>
    </source>
</evidence>
<keyword evidence="4" id="KW-0029">Amino-acid transport</keyword>
<dbReference type="AlphaFoldDB" id="A0A103XBX0"/>
<sequence>MGTQDQQYGDDKFPITSSRYTKWWYLAFHNVTTMVRASVLSLPYAMSELGWLFPHLGDIMGCDAIHVMAIIQKGSTYSNKHGCCSYSTIAWTISLKKVMQSDAHYGYKAKSMVETMFNFYSALGDVAFAYADHNVVLEIQAPIPSTPEKPSKVLMWKGVVVAYIVVVICYFSVALIGYWMYANEVFDNILISLEKPIWLIAMANLFINNHVIGSHQDRNLLTLDEKLIFCLVSCGFPSINPKNGAYVGSLIRYLLLNIPKTPVLGIYQSSLLTILPKFMMCIVLRVALMVVSLIGGLRQIIVQAKTYKNRQQPSVLSIDRRSPFSSSSSVTILAFFSHQSIHRLLFLQQ</sequence>
<dbReference type="GO" id="GO:0006865">
    <property type="term" value="P:amino acid transport"/>
    <property type="evidence" value="ECO:0007669"/>
    <property type="project" value="UniProtKB-KW"/>
</dbReference>
<dbReference type="GO" id="GO:0016020">
    <property type="term" value="C:membrane"/>
    <property type="evidence" value="ECO:0007669"/>
    <property type="project" value="UniProtKB-SubCell"/>
</dbReference>
<evidence type="ECO:0000256" key="1">
    <source>
        <dbReference type="ARBA" id="ARBA00004370"/>
    </source>
</evidence>
<name>A0A103XBX0_CYNCS</name>
<keyword evidence="5 7" id="KW-1133">Transmembrane helix</keyword>
<organism evidence="9 10">
    <name type="scientific">Cynara cardunculus var. scolymus</name>
    <name type="common">Globe artichoke</name>
    <name type="synonym">Cynara scolymus</name>
    <dbReference type="NCBI Taxonomy" id="59895"/>
    <lineage>
        <taxon>Eukaryota</taxon>
        <taxon>Viridiplantae</taxon>
        <taxon>Streptophyta</taxon>
        <taxon>Embryophyta</taxon>
        <taxon>Tracheophyta</taxon>
        <taxon>Spermatophyta</taxon>
        <taxon>Magnoliopsida</taxon>
        <taxon>eudicotyledons</taxon>
        <taxon>Gunneridae</taxon>
        <taxon>Pentapetalae</taxon>
        <taxon>asterids</taxon>
        <taxon>campanulids</taxon>
        <taxon>Asterales</taxon>
        <taxon>Asteraceae</taxon>
        <taxon>Carduoideae</taxon>
        <taxon>Cardueae</taxon>
        <taxon>Carduinae</taxon>
        <taxon>Cynara</taxon>
    </lineage>
</organism>
<gene>
    <name evidence="9" type="ORF">Ccrd_024796</name>
</gene>
<dbReference type="Pfam" id="PF01490">
    <property type="entry name" value="Aa_trans"/>
    <property type="match status" value="1"/>
</dbReference>
<keyword evidence="2" id="KW-0813">Transport</keyword>
<comment type="caution">
    <text evidence="9">The sequence shown here is derived from an EMBL/GenBank/DDBJ whole genome shotgun (WGS) entry which is preliminary data.</text>
</comment>
<evidence type="ECO:0000256" key="2">
    <source>
        <dbReference type="ARBA" id="ARBA00022448"/>
    </source>
</evidence>